<dbReference type="InterPro" id="IPR050445">
    <property type="entry name" value="Bact_polysacc_biosynth/exp"/>
</dbReference>
<dbReference type="GO" id="GO:0005886">
    <property type="term" value="C:plasma membrane"/>
    <property type="evidence" value="ECO:0007669"/>
    <property type="project" value="UniProtKB-SubCell"/>
</dbReference>
<evidence type="ECO:0000256" key="1">
    <source>
        <dbReference type="ARBA" id="ARBA00004651"/>
    </source>
</evidence>
<comment type="similarity">
    <text evidence="2">Belongs to the CpsC/CapA family.</text>
</comment>
<feature type="transmembrane region" description="Helical" evidence="10">
    <location>
        <begin position="171"/>
        <end position="194"/>
    </location>
</feature>
<dbReference type="InterPro" id="IPR003856">
    <property type="entry name" value="LPS_length_determ_N"/>
</dbReference>
<feature type="domain" description="Polysaccharide chain length determinant N-terminal" evidence="11">
    <location>
        <begin position="3"/>
        <end position="88"/>
    </location>
</feature>
<reference evidence="13" key="1">
    <citation type="submission" date="2016-01" db="EMBL/GenBank/DDBJ databases">
        <title>Draft genome of Chromobacterium sp. F49.</title>
        <authorList>
            <person name="Hong K.W."/>
        </authorList>
    </citation>
    <scope>NUCLEOTIDE SEQUENCE [LARGE SCALE GENOMIC DNA]</scope>
    <source>
        <strain evidence="13">M40</strain>
    </source>
</reference>
<dbReference type="AlphaFoldDB" id="A0AB34XUK7"/>
<protein>
    <recommendedName>
        <fullName evidence="11">Polysaccharide chain length determinant N-terminal domain-containing protein</fullName>
    </recommendedName>
</protein>
<keyword evidence="3" id="KW-1003">Cell membrane</keyword>
<feature type="compositionally biased region" description="Basic and acidic residues" evidence="9">
    <location>
        <begin position="511"/>
        <end position="523"/>
    </location>
</feature>
<dbReference type="PANTHER" id="PTHR32309:SF13">
    <property type="entry name" value="FERRIC ENTEROBACTIN TRANSPORT PROTEIN FEPE"/>
    <property type="match status" value="1"/>
</dbReference>
<keyword evidence="4 10" id="KW-0812">Transmembrane</keyword>
<keyword evidence="6" id="KW-0067">ATP-binding</keyword>
<dbReference type="Proteomes" id="UP000076612">
    <property type="component" value="Unassembled WGS sequence"/>
</dbReference>
<proteinExistence type="inferred from homology"/>
<dbReference type="InterPro" id="IPR033756">
    <property type="entry name" value="YlxH/NBP35"/>
</dbReference>
<keyword evidence="5" id="KW-0547">Nucleotide-binding</keyword>
<comment type="subcellular location">
    <subcellularLocation>
        <location evidence="1">Cell membrane</location>
        <topology evidence="1">Multi-pass membrane protein</topology>
    </subcellularLocation>
</comment>
<evidence type="ECO:0000256" key="6">
    <source>
        <dbReference type="ARBA" id="ARBA00022840"/>
    </source>
</evidence>
<keyword evidence="8 10" id="KW-0472">Membrane</keyword>
<evidence type="ECO:0000256" key="8">
    <source>
        <dbReference type="ARBA" id="ARBA00023136"/>
    </source>
</evidence>
<gene>
    <name evidence="12" type="ORF">AVW13_09390</name>
</gene>
<evidence type="ECO:0000256" key="3">
    <source>
        <dbReference type="ARBA" id="ARBA00022475"/>
    </source>
</evidence>
<evidence type="ECO:0000256" key="9">
    <source>
        <dbReference type="SAM" id="MobiDB-lite"/>
    </source>
</evidence>
<evidence type="ECO:0000313" key="12">
    <source>
        <dbReference type="EMBL" id="KZE21658.1"/>
    </source>
</evidence>
<evidence type="ECO:0000256" key="2">
    <source>
        <dbReference type="ARBA" id="ARBA00006683"/>
    </source>
</evidence>
<evidence type="ECO:0000259" key="11">
    <source>
        <dbReference type="Pfam" id="PF02706"/>
    </source>
</evidence>
<dbReference type="Pfam" id="PF10609">
    <property type="entry name" value="ParA"/>
    <property type="match status" value="1"/>
</dbReference>
<dbReference type="NCBIfam" id="TIGR01007">
    <property type="entry name" value="eps_fam"/>
    <property type="match status" value="1"/>
</dbReference>
<dbReference type="InterPro" id="IPR027417">
    <property type="entry name" value="P-loop_NTPase"/>
</dbReference>
<keyword evidence="7 10" id="KW-1133">Transmembrane helix</keyword>
<evidence type="ECO:0000256" key="4">
    <source>
        <dbReference type="ARBA" id="ARBA00022692"/>
    </source>
</evidence>
<name>A0AB34XUK7_9MICO</name>
<organism evidence="12 13">
    <name type="scientific">Brevibacterium casei</name>
    <dbReference type="NCBI Taxonomy" id="33889"/>
    <lineage>
        <taxon>Bacteria</taxon>
        <taxon>Bacillati</taxon>
        <taxon>Actinomycetota</taxon>
        <taxon>Actinomycetes</taxon>
        <taxon>Micrococcales</taxon>
        <taxon>Brevibacteriaceae</taxon>
        <taxon>Brevibacterium</taxon>
    </lineage>
</organism>
<evidence type="ECO:0000256" key="5">
    <source>
        <dbReference type="ARBA" id="ARBA00022741"/>
    </source>
</evidence>
<dbReference type="Pfam" id="PF02706">
    <property type="entry name" value="Wzz"/>
    <property type="match status" value="1"/>
</dbReference>
<comment type="caution">
    <text evidence="12">The sequence shown here is derived from an EMBL/GenBank/DDBJ whole genome shotgun (WGS) entry which is preliminary data.</text>
</comment>
<dbReference type="CDD" id="cd05387">
    <property type="entry name" value="BY-kinase"/>
    <property type="match status" value="1"/>
</dbReference>
<evidence type="ECO:0000256" key="7">
    <source>
        <dbReference type="ARBA" id="ARBA00022989"/>
    </source>
</evidence>
<feature type="region of interest" description="Disordered" evidence="9">
    <location>
        <begin position="443"/>
        <end position="531"/>
    </location>
</feature>
<dbReference type="SUPFAM" id="SSF52540">
    <property type="entry name" value="P-loop containing nucleoside triphosphate hydrolases"/>
    <property type="match status" value="1"/>
</dbReference>
<dbReference type="Gene3D" id="3.40.50.300">
    <property type="entry name" value="P-loop containing nucleotide triphosphate hydrolases"/>
    <property type="match status" value="1"/>
</dbReference>
<sequence>MRLKEFLRIMRRNVALIIIVTLLGGAAGLAYALLRPTTYTSQTEMFASVSTSGDPYQMQMASNFILERIQTYVDMAGSRPVLEPVIDRLDLGVTPEELDSQVTAFSDPRTVLITVEATAATPQDAAELSDAVAESLVTVIDDVENQGDDGTGQIQLRVSNPAVPAAQADGLPLWMCVGLGLPVGLAVGLGIALLRTNLDGRLRAKEDLEPITSAPVLAAIPADARIAEEPLISDMGLDNARGEAFRRLRTNLGFAQVDDTNPAVLITSAKAQEGKSSTSINLAISLAQAGSRVALVDVDLRQPTVADKLGLENSAGLTTALLGSADVSELLQPWGQDELYVLTAGMMPPNPAELLDSRAMGTLITRLSGEFDFVILDGPPLLPVADSLTLSKYVGRVLLVASVGEVRISELQEALRSLDVLDVPVNLVLNRVPRSSAETSGYYQVYSSRSQDVPPRHRRGSGSPLPDDDGGSDLTVDGSEATADRLRPRRGSGPTVPTVWPLPEDATEPARFGHSDALTRRESLAQGRRLS</sequence>
<dbReference type="PANTHER" id="PTHR32309">
    <property type="entry name" value="TYROSINE-PROTEIN KINASE"/>
    <property type="match status" value="1"/>
</dbReference>
<dbReference type="GO" id="GO:0005524">
    <property type="term" value="F:ATP binding"/>
    <property type="evidence" value="ECO:0007669"/>
    <property type="project" value="UniProtKB-KW"/>
</dbReference>
<dbReference type="InterPro" id="IPR005702">
    <property type="entry name" value="Wzc-like_C"/>
</dbReference>
<dbReference type="EMBL" id="LQQR01000013">
    <property type="protein sequence ID" value="KZE21658.1"/>
    <property type="molecule type" value="Genomic_DNA"/>
</dbReference>
<evidence type="ECO:0000313" key="13">
    <source>
        <dbReference type="Proteomes" id="UP000076612"/>
    </source>
</evidence>
<evidence type="ECO:0000256" key="10">
    <source>
        <dbReference type="SAM" id="Phobius"/>
    </source>
</evidence>
<dbReference type="RefSeq" id="WP_063249616.1">
    <property type="nucleotide sequence ID" value="NZ_CBDRLP010000006.1"/>
</dbReference>
<accession>A0AB34XUK7</accession>